<accession>A0ABY5JMJ3</accession>
<name>A0ABY5JMJ3_9FIRM</name>
<organism evidence="1 2">
    <name type="scientific">Turicibacter bilis</name>
    <dbReference type="NCBI Taxonomy" id="2735723"/>
    <lineage>
        <taxon>Bacteria</taxon>
        <taxon>Bacillati</taxon>
        <taxon>Bacillota</taxon>
        <taxon>Erysipelotrichia</taxon>
        <taxon>Erysipelotrichales</taxon>
        <taxon>Turicibacteraceae</taxon>
        <taxon>Turicibacter</taxon>
    </lineage>
</organism>
<reference evidence="1 2" key="1">
    <citation type="submission" date="2021-03" db="EMBL/GenBank/DDBJ databases">
        <title>Comparative Genomics and Metabolomics in the genus Turicibacter.</title>
        <authorList>
            <person name="Maki J."/>
            <person name="Looft T."/>
        </authorList>
    </citation>
    <scope>NUCLEOTIDE SEQUENCE [LARGE SCALE GENOMIC DNA]</scope>
    <source>
        <strain evidence="1 2">MMM721</strain>
    </source>
</reference>
<evidence type="ECO:0000313" key="2">
    <source>
        <dbReference type="Proteomes" id="UP001058016"/>
    </source>
</evidence>
<sequence length="50" mass="5884">MRCGNEGLTNVLTDKYDLDLFNQTIFLFCGRKKIETKLYTRIVTDLCCYI</sequence>
<evidence type="ECO:0000313" key="1">
    <source>
        <dbReference type="EMBL" id="UUF06233.1"/>
    </source>
</evidence>
<proteinExistence type="predicted"/>
<dbReference type="Proteomes" id="UP001058016">
    <property type="component" value="Chromosome"/>
</dbReference>
<gene>
    <name evidence="1" type="primary">tnpB</name>
    <name evidence="1" type="ORF">J0J69_01180</name>
</gene>
<keyword evidence="2" id="KW-1185">Reference proteome</keyword>
<dbReference type="EMBL" id="CP071249">
    <property type="protein sequence ID" value="UUF06233.1"/>
    <property type="molecule type" value="Genomic_DNA"/>
</dbReference>
<protein>
    <submittedName>
        <fullName evidence="1">IS66 family insertion sequence element accessory protein TnpB</fullName>
    </submittedName>
</protein>